<dbReference type="Gene3D" id="1.10.3580.10">
    <property type="entry name" value="ATP12 ATPase"/>
    <property type="match status" value="1"/>
</dbReference>
<dbReference type="AlphaFoldDB" id="A0A443S1C3"/>
<dbReference type="SUPFAM" id="SSF160909">
    <property type="entry name" value="ATP12-like"/>
    <property type="match status" value="1"/>
</dbReference>
<accession>A0A443S1C3</accession>
<dbReference type="PANTHER" id="PTHR21013:SF10">
    <property type="entry name" value="ATP SYNTHASE MITOCHONDRIAL F1 COMPLEX ASSEMBLY FACTOR 2"/>
    <property type="match status" value="1"/>
</dbReference>
<evidence type="ECO:0000313" key="1">
    <source>
        <dbReference type="EMBL" id="RWS21316.1"/>
    </source>
</evidence>
<dbReference type="InterPro" id="IPR011419">
    <property type="entry name" value="ATP12_ATP_synth-F1-assembly"/>
</dbReference>
<dbReference type="GO" id="GO:0005739">
    <property type="term" value="C:mitochondrion"/>
    <property type="evidence" value="ECO:0007669"/>
    <property type="project" value="TreeGrafter"/>
</dbReference>
<sequence>MSEPTEFVELQKQKWDPLLDWFRNRFQCNISATDELISKPVDPMTKAVLSKHLNSYNIWTLTGFVFVIENLKSLILSLALLDKHITVKDAVNLSRLEVTFQTEKWGNVEWAHDLDLMLLRSRVSAGLLFAFLNAEKIETSTMKKSESVKFS</sequence>
<dbReference type="GO" id="GO:0033615">
    <property type="term" value="P:mitochondrial proton-transporting ATP synthase complex assembly"/>
    <property type="evidence" value="ECO:0007669"/>
    <property type="project" value="TreeGrafter"/>
</dbReference>
<comment type="caution">
    <text evidence="1">The sequence shown here is derived from an EMBL/GenBank/DDBJ whole genome shotgun (WGS) entry which is preliminary data.</text>
</comment>
<dbReference type="Proteomes" id="UP000288716">
    <property type="component" value="Unassembled WGS sequence"/>
</dbReference>
<proteinExistence type="predicted"/>
<evidence type="ECO:0000313" key="2">
    <source>
        <dbReference type="Proteomes" id="UP000288716"/>
    </source>
</evidence>
<dbReference type="STRING" id="299467.A0A443S1C3"/>
<keyword evidence="2" id="KW-1185">Reference proteome</keyword>
<reference evidence="1 2" key="1">
    <citation type="journal article" date="2018" name="Gigascience">
        <title>Genomes of trombidid mites reveal novel predicted allergens and laterally-transferred genes associated with secondary metabolism.</title>
        <authorList>
            <person name="Dong X."/>
            <person name="Chaisiri K."/>
            <person name="Xia D."/>
            <person name="Armstrong S.D."/>
            <person name="Fang Y."/>
            <person name="Donnelly M.J."/>
            <person name="Kadowaki T."/>
            <person name="McGarry J.W."/>
            <person name="Darby A.C."/>
            <person name="Makepeace B.L."/>
        </authorList>
    </citation>
    <scope>NUCLEOTIDE SEQUENCE [LARGE SCALE GENOMIC DNA]</scope>
    <source>
        <strain evidence="1">UoL-UT</strain>
    </source>
</reference>
<gene>
    <name evidence="1" type="ORF">B4U80_02160</name>
</gene>
<dbReference type="InterPro" id="IPR023335">
    <property type="entry name" value="ATP12_ortho_dom_sf"/>
</dbReference>
<protein>
    <submittedName>
        <fullName evidence="1">ATP synthase subunit gamma-like protein</fullName>
    </submittedName>
</protein>
<dbReference type="EMBL" id="NCKV01012815">
    <property type="protein sequence ID" value="RWS21316.1"/>
    <property type="molecule type" value="Genomic_DNA"/>
</dbReference>
<organism evidence="1 2">
    <name type="scientific">Leptotrombidium deliense</name>
    <dbReference type="NCBI Taxonomy" id="299467"/>
    <lineage>
        <taxon>Eukaryota</taxon>
        <taxon>Metazoa</taxon>
        <taxon>Ecdysozoa</taxon>
        <taxon>Arthropoda</taxon>
        <taxon>Chelicerata</taxon>
        <taxon>Arachnida</taxon>
        <taxon>Acari</taxon>
        <taxon>Acariformes</taxon>
        <taxon>Trombidiformes</taxon>
        <taxon>Prostigmata</taxon>
        <taxon>Anystina</taxon>
        <taxon>Parasitengona</taxon>
        <taxon>Trombiculoidea</taxon>
        <taxon>Trombiculidae</taxon>
        <taxon>Leptotrombidium</taxon>
    </lineage>
</organism>
<dbReference type="PANTHER" id="PTHR21013">
    <property type="entry name" value="ATP SYNTHASE MITOCHONDRIAL F1 COMPLEX ASSEMBLY FACTOR 2/ATP12 PROTEIN, MITOCHONDRIAL PRECURSOR"/>
    <property type="match status" value="1"/>
</dbReference>
<dbReference type="VEuPathDB" id="VectorBase:LDEU010724"/>
<dbReference type="OrthoDB" id="5673at2759"/>
<name>A0A443S1C3_9ACAR</name>